<comment type="subcellular location">
    <subcellularLocation>
        <location evidence="1">Membrane</location>
        <topology evidence="1">Single-pass membrane protein</topology>
    </subcellularLocation>
</comment>
<organism evidence="8">
    <name type="scientific">Geoalkalibacter subterraneus</name>
    <dbReference type="NCBI Taxonomy" id="483547"/>
    <lineage>
        <taxon>Bacteria</taxon>
        <taxon>Pseudomonadati</taxon>
        <taxon>Thermodesulfobacteriota</taxon>
        <taxon>Desulfuromonadia</taxon>
        <taxon>Desulfuromonadales</taxon>
        <taxon>Geoalkalibacteraceae</taxon>
        <taxon>Geoalkalibacter</taxon>
    </lineage>
</organism>
<evidence type="ECO:0000259" key="7">
    <source>
        <dbReference type="Pfam" id="PF01145"/>
    </source>
</evidence>
<dbReference type="Proteomes" id="UP000886162">
    <property type="component" value="Unassembled WGS sequence"/>
</dbReference>
<dbReference type="PANTHER" id="PTHR43327">
    <property type="entry name" value="STOMATIN-LIKE PROTEIN 2, MITOCHONDRIAL"/>
    <property type="match status" value="1"/>
</dbReference>
<protein>
    <recommendedName>
        <fullName evidence="3">Protein QmcA</fullName>
    </recommendedName>
</protein>
<feature type="non-terminal residue" evidence="8">
    <location>
        <position position="1"/>
    </location>
</feature>
<evidence type="ECO:0000256" key="6">
    <source>
        <dbReference type="ARBA" id="ARBA00023136"/>
    </source>
</evidence>
<comment type="similarity">
    <text evidence="2">Belongs to the band 7/mec-2 family.</text>
</comment>
<proteinExistence type="inferred from homology"/>
<dbReference type="InterPro" id="IPR018080">
    <property type="entry name" value="Band_7/stomatin-like_CS"/>
</dbReference>
<dbReference type="InterPro" id="IPR001972">
    <property type="entry name" value="Stomatin_HflK_fam"/>
</dbReference>
<name>A0A831PMV6_9BACT</name>
<comment type="caution">
    <text evidence="8">The sequence shown here is derived from an EMBL/GenBank/DDBJ whole genome shotgun (WGS) entry which is preliminary data.</text>
</comment>
<dbReference type="PROSITE" id="PS01270">
    <property type="entry name" value="BAND_7"/>
    <property type="match status" value="1"/>
</dbReference>
<dbReference type="InterPro" id="IPR001107">
    <property type="entry name" value="Band_7"/>
</dbReference>
<evidence type="ECO:0000256" key="5">
    <source>
        <dbReference type="ARBA" id="ARBA00022989"/>
    </source>
</evidence>
<sequence length="241" mass="26513">AQTSLRGIIGDMELDEVLYNRELINTKLRDILDRETDQWGVKVERVEIKEVDPVGAVKNAMTEQTAAERERRAAILRAEGDKRSAILRAEGNRQSIILEAEGERQSKILRAEGERLSRILQAQGQAQGLRILSLGSRPLDKKAITVLSLDALRQMADGQATKIIFPFELTSLIKQSARFLGATEEMPEEEGAGAAGALDEAIIGTIPKPEEVERLLKQLAKEVESGETIEELKTGPAPRAP</sequence>
<dbReference type="PANTHER" id="PTHR43327:SF10">
    <property type="entry name" value="STOMATIN-LIKE PROTEIN 2, MITOCHONDRIAL"/>
    <property type="match status" value="1"/>
</dbReference>
<feature type="domain" description="Band 7" evidence="7">
    <location>
        <begin position="2"/>
        <end position="82"/>
    </location>
</feature>
<dbReference type="PRINTS" id="PR00721">
    <property type="entry name" value="STOMATIN"/>
</dbReference>
<dbReference type="InterPro" id="IPR050710">
    <property type="entry name" value="Band7/mec-2_domain"/>
</dbReference>
<evidence type="ECO:0000256" key="1">
    <source>
        <dbReference type="ARBA" id="ARBA00004167"/>
    </source>
</evidence>
<dbReference type="EMBL" id="DSDO01000037">
    <property type="protein sequence ID" value="HDR46162.1"/>
    <property type="molecule type" value="Genomic_DNA"/>
</dbReference>
<reference evidence="8" key="1">
    <citation type="journal article" date="2020" name="mSystems">
        <title>Genome- and Community-Level Interaction Insights into Carbon Utilization and Element Cycling Functions of Hydrothermarchaeota in Hydrothermal Sediment.</title>
        <authorList>
            <person name="Zhou Z."/>
            <person name="Liu Y."/>
            <person name="Xu W."/>
            <person name="Pan J."/>
            <person name="Luo Z.H."/>
            <person name="Li M."/>
        </authorList>
    </citation>
    <scope>NUCLEOTIDE SEQUENCE [LARGE SCALE GENOMIC DNA]</scope>
    <source>
        <strain evidence="8">SpSt-1220</strain>
    </source>
</reference>
<dbReference type="Pfam" id="PF01145">
    <property type="entry name" value="Band_7"/>
    <property type="match status" value="1"/>
</dbReference>
<evidence type="ECO:0000256" key="3">
    <source>
        <dbReference type="ARBA" id="ARBA00017055"/>
    </source>
</evidence>
<keyword evidence="4" id="KW-0812">Transmembrane</keyword>
<dbReference type="Gene3D" id="3.30.479.30">
    <property type="entry name" value="Band 7 domain"/>
    <property type="match status" value="1"/>
</dbReference>
<dbReference type="AlphaFoldDB" id="A0A831PMV6"/>
<evidence type="ECO:0000256" key="4">
    <source>
        <dbReference type="ARBA" id="ARBA00022692"/>
    </source>
</evidence>
<dbReference type="GO" id="GO:0016020">
    <property type="term" value="C:membrane"/>
    <property type="evidence" value="ECO:0007669"/>
    <property type="project" value="UniProtKB-SubCell"/>
</dbReference>
<keyword evidence="5" id="KW-1133">Transmembrane helix</keyword>
<keyword evidence="6" id="KW-0472">Membrane</keyword>
<dbReference type="SUPFAM" id="SSF117892">
    <property type="entry name" value="Band 7/SPFH domain"/>
    <property type="match status" value="1"/>
</dbReference>
<accession>A0A831PMV6</accession>
<evidence type="ECO:0000256" key="2">
    <source>
        <dbReference type="ARBA" id="ARBA00008164"/>
    </source>
</evidence>
<dbReference type="InterPro" id="IPR036013">
    <property type="entry name" value="Band_7/SPFH_dom_sf"/>
</dbReference>
<gene>
    <name evidence="8" type="ORF">ENN94_00510</name>
</gene>
<evidence type="ECO:0000313" key="8">
    <source>
        <dbReference type="EMBL" id="HDR46162.1"/>
    </source>
</evidence>